<dbReference type="PRINTS" id="PR00039">
    <property type="entry name" value="HTHLYSR"/>
</dbReference>
<gene>
    <name evidence="6" type="ORF">C7377_1608</name>
</gene>
<evidence type="ECO:0000256" key="2">
    <source>
        <dbReference type="ARBA" id="ARBA00023015"/>
    </source>
</evidence>
<sequence length="292" mass="33485">MDFRLKVFQTVAELQSFTKAAKMLSLSQPAVSKHIAELEKKYNHSLFIRNNGRVQLTPEGNYLLSKTKQILQLFAETEEHFFSNQHNLPKEICLGASSSIAQYILPKSLPKLKKLYPETHFLLKSGNTDEIENLVIEQKIPFGLIEGTHRNPSLQYERFLKDEIVLVCNSNTQTNDSIKLKTLLKLPLVLREQGSGTRAIIENHLRENNIFLKDLQVDAVLNNSESIKTYLNHSDSFAFISIHAILDDLKGGNLKIVDIASFSMERYFYFTTLKGHYSPNYTTLKRFFSKNI</sequence>
<name>A0A7L4UNU8_BALHA</name>
<dbReference type="FunFam" id="1.10.10.10:FF:000001">
    <property type="entry name" value="LysR family transcriptional regulator"/>
    <property type="match status" value="1"/>
</dbReference>
<reference evidence="6 7" key="1">
    <citation type="submission" date="2018-05" db="EMBL/GenBank/DDBJ databases">
        <title>Genomic Encyclopedia of Type Strains, Phase IV (KMG-IV): sequencing the most valuable type-strain genomes for metagenomic binning, comparative biology and taxonomic classification.</title>
        <authorList>
            <person name="Goeker M."/>
        </authorList>
    </citation>
    <scope>NUCLEOTIDE SEQUENCE [LARGE SCALE GENOMIC DNA]</scope>
    <source>
        <strain evidence="6 7">DSM 28579</strain>
    </source>
</reference>
<feature type="domain" description="HTH lysR-type" evidence="5">
    <location>
        <begin position="1"/>
        <end position="57"/>
    </location>
</feature>
<keyword evidence="2" id="KW-0805">Transcription regulation</keyword>
<dbReference type="GO" id="GO:0003700">
    <property type="term" value="F:DNA-binding transcription factor activity"/>
    <property type="evidence" value="ECO:0007669"/>
    <property type="project" value="InterPro"/>
</dbReference>
<comment type="similarity">
    <text evidence="1">Belongs to the LysR transcriptional regulatory family.</text>
</comment>
<evidence type="ECO:0000256" key="3">
    <source>
        <dbReference type="ARBA" id="ARBA00023125"/>
    </source>
</evidence>
<dbReference type="AlphaFoldDB" id="A0A7L4UNU8"/>
<dbReference type="SUPFAM" id="SSF46785">
    <property type="entry name" value="Winged helix' DNA-binding domain"/>
    <property type="match status" value="1"/>
</dbReference>
<dbReference type="InterPro" id="IPR000847">
    <property type="entry name" value="LysR_HTH_N"/>
</dbReference>
<dbReference type="PANTHER" id="PTHR30126:SF39">
    <property type="entry name" value="HTH-TYPE TRANSCRIPTIONAL REGULATOR CYSL"/>
    <property type="match status" value="1"/>
</dbReference>
<keyword evidence="3 6" id="KW-0238">DNA-binding</keyword>
<dbReference type="PANTHER" id="PTHR30126">
    <property type="entry name" value="HTH-TYPE TRANSCRIPTIONAL REGULATOR"/>
    <property type="match status" value="1"/>
</dbReference>
<proteinExistence type="inferred from homology"/>
<evidence type="ECO:0000256" key="1">
    <source>
        <dbReference type="ARBA" id="ARBA00009437"/>
    </source>
</evidence>
<keyword evidence="4" id="KW-0804">Transcription</keyword>
<dbReference type="InterPro" id="IPR036388">
    <property type="entry name" value="WH-like_DNA-bd_sf"/>
</dbReference>
<evidence type="ECO:0000256" key="4">
    <source>
        <dbReference type="ARBA" id="ARBA00023163"/>
    </source>
</evidence>
<dbReference type="InterPro" id="IPR036390">
    <property type="entry name" value="WH_DNA-bd_sf"/>
</dbReference>
<dbReference type="Pfam" id="PF00126">
    <property type="entry name" value="HTH_1"/>
    <property type="match status" value="1"/>
</dbReference>
<organism evidence="6 7">
    <name type="scientific">Balneicella halophila</name>
    <dbReference type="NCBI Taxonomy" id="1537566"/>
    <lineage>
        <taxon>Bacteria</taxon>
        <taxon>Pseudomonadati</taxon>
        <taxon>Bacteroidota</taxon>
        <taxon>Bacteroidia</taxon>
        <taxon>Bacteroidales</taxon>
        <taxon>Balneicellaceae</taxon>
        <taxon>Balneicella</taxon>
    </lineage>
</organism>
<dbReference type="Proteomes" id="UP000251835">
    <property type="component" value="Unassembled WGS sequence"/>
</dbReference>
<dbReference type="EMBL" id="QENZ01000005">
    <property type="protein sequence ID" value="PVX49967.1"/>
    <property type="molecule type" value="Genomic_DNA"/>
</dbReference>
<dbReference type="SUPFAM" id="SSF53850">
    <property type="entry name" value="Periplasmic binding protein-like II"/>
    <property type="match status" value="1"/>
</dbReference>
<dbReference type="Gene3D" id="1.10.10.10">
    <property type="entry name" value="Winged helix-like DNA-binding domain superfamily/Winged helix DNA-binding domain"/>
    <property type="match status" value="1"/>
</dbReference>
<dbReference type="GO" id="GO:0000976">
    <property type="term" value="F:transcription cis-regulatory region binding"/>
    <property type="evidence" value="ECO:0007669"/>
    <property type="project" value="TreeGrafter"/>
</dbReference>
<evidence type="ECO:0000313" key="7">
    <source>
        <dbReference type="Proteomes" id="UP000251835"/>
    </source>
</evidence>
<dbReference type="Gene3D" id="3.40.190.290">
    <property type="match status" value="1"/>
</dbReference>
<evidence type="ECO:0000259" key="5">
    <source>
        <dbReference type="PROSITE" id="PS50931"/>
    </source>
</evidence>
<dbReference type="Pfam" id="PF03466">
    <property type="entry name" value="LysR_substrate"/>
    <property type="match status" value="1"/>
</dbReference>
<dbReference type="RefSeq" id="WP_116496828.1">
    <property type="nucleotide sequence ID" value="NZ_QENZ01000005.1"/>
</dbReference>
<evidence type="ECO:0000313" key="6">
    <source>
        <dbReference type="EMBL" id="PVX49967.1"/>
    </source>
</evidence>
<keyword evidence="7" id="KW-1185">Reference proteome</keyword>
<dbReference type="PROSITE" id="PS50931">
    <property type="entry name" value="HTH_LYSR"/>
    <property type="match status" value="1"/>
</dbReference>
<dbReference type="InterPro" id="IPR005119">
    <property type="entry name" value="LysR_subst-bd"/>
</dbReference>
<dbReference type="OrthoDB" id="9785745at2"/>
<accession>A0A7L4UNU8</accession>
<comment type="caution">
    <text evidence="6">The sequence shown here is derived from an EMBL/GenBank/DDBJ whole genome shotgun (WGS) entry which is preliminary data.</text>
</comment>
<protein>
    <submittedName>
        <fullName evidence="6">DNA-binding transcriptional LysR family regulator</fullName>
    </submittedName>
</protein>